<evidence type="ECO:0000313" key="3">
    <source>
        <dbReference type="RefSeq" id="XP_036694900.1"/>
    </source>
</evidence>
<protein>
    <submittedName>
        <fullName evidence="3">Uncharacterized protein LOC118888029</fullName>
    </submittedName>
</protein>
<keyword evidence="2" id="KW-1185">Reference proteome</keyword>
<dbReference type="RefSeq" id="XP_036694900.1">
    <property type="nucleotide sequence ID" value="XM_036839005.1"/>
</dbReference>
<organism evidence="2 3">
    <name type="scientific">Balaenoptera musculus</name>
    <name type="common">Blue whale</name>
    <dbReference type="NCBI Taxonomy" id="9771"/>
    <lineage>
        <taxon>Eukaryota</taxon>
        <taxon>Metazoa</taxon>
        <taxon>Chordata</taxon>
        <taxon>Craniata</taxon>
        <taxon>Vertebrata</taxon>
        <taxon>Euteleostomi</taxon>
        <taxon>Mammalia</taxon>
        <taxon>Eutheria</taxon>
        <taxon>Laurasiatheria</taxon>
        <taxon>Artiodactyla</taxon>
        <taxon>Whippomorpha</taxon>
        <taxon>Cetacea</taxon>
        <taxon>Mysticeti</taxon>
        <taxon>Balaenopteridae</taxon>
        <taxon>Balaenoptera</taxon>
    </lineage>
</organism>
<proteinExistence type="predicted"/>
<feature type="region of interest" description="Disordered" evidence="1">
    <location>
        <begin position="23"/>
        <end position="53"/>
    </location>
</feature>
<gene>
    <name evidence="3" type="primary">LOC118888029</name>
</gene>
<dbReference type="KEGG" id="bmus:118888029"/>
<dbReference type="AlphaFoldDB" id="A0A8B8WEL5"/>
<evidence type="ECO:0000313" key="2">
    <source>
        <dbReference type="Proteomes" id="UP000694857"/>
    </source>
</evidence>
<feature type="compositionally biased region" description="Low complexity" evidence="1">
    <location>
        <begin position="27"/>
        <end position="45"/>
    </location>
</feature>
<reference evidence="3" key="1">
    <citation type="submission" date="2025-08" db="UniProtKB">
        <authorList>
            <consortium name="RefSeq"/>
        </authorList>
    </citation>
    <scope>IDENTIFICATION</scope>
    <source>
        <tissue evidence="3">Epidermis and Blubber</tissue>
    </source>
</reference>
<dbReference type="GeneID" id="118888029"/>
<dbReference type="Proteomes" id="UP000694857">
    <property type="component" value="Chromosome 21"/>
</dbReference>
<sequence length="244" mass="25843">MEGTGDRRPDAFPAEARMWLNERRRGPGWSASSPPAGSAASSASSFLNVRPRRPRARRLPRGRCLSWGLLGVRVRDARRLGLGCTAAQLLLVPAARLQPPSSWLPPPGGWARISCGGAAPQEPPPRTVLLAHAGGGARGGGTLKRARPPDSPRLRATVVAPSLREGASRLRPWPLAEDLGAPNSSTGVGSREDPFSVTAWKISACSPSTFRSLSNAARVAKGWDFRCFVAPQSSLVEAPWPGLG</sequence>
<evidence type="ECO:0000256" key="1">
    <source>
        <dbReference type="SAM" id="MobiDB-lite"/>
    </source>
</evidence>
<accession>A0A8B8WEL5</accession>
<name>A0A8B8WEL5_BALMU</name>